<evidence type="ECO:0000313" key="3">
    <source>
        <dbReference type="EMBL" id="MFC5947787.1"/>
    </source>
</evidence>
<gene>
    <name evidence="3" type="ORF">ACFQH9_05815</name>
</gene>
<keyword evidence="2" id="KW-0812">Transmembrane</keyword>
<feature type="compositionally biased region" description="Low complexity" evidence="1">
    <location>
        <begin position="211"/>
        <end position="226"/>
    </location>
</feature>
<name>A0ABW1I270_9PSEU</name>
<sequence>MTTPLPHRTRSRAGMHHRAPDLSAESARRSRPRTPCPPPHRRPVPTARSSRRRVAPELAPGKLLAGAGAAATSAVIGSSFGADGTVLGAALGSAISTIAAVLYQRWLEHAGRTVRARLVVGRKQVDPLAGPGVSAATLGPERAAPHRRTRRGGRVGPTLAAAVGGFVLAMAGVTGAELVHGTPLGGGSSGTSIGTVVSDGERAGGPPPTTAPGRGSVRSPGGTVAPTPVPAAGPAPGAAADDEGRTEAGPTATPDRAPRTTTSPTPSSTTPTSATDGGGGIVGTWTSRGTTGPSTGAAKTDSVPS</sequence>
<protein>
    <submittedName>
        <fullName evidence="3">Uncharacterized protein</fullName>
    </submittedName>
</protein>
<feature type="compositionally biased region" description="Low complexity" evidence="1">
    <location>
        <begin position="248"/>
        <end position="275"/>
    </location>
</feature>
<comment type="caution">
    <text evidence="3">The sequence shown here is derived from an EMBL/GenBank/DDBJ whole genome shotgun (WGS) entry which is preliminary data.</text>
</comment>
<organism evidence="3 4">
    <name type="scientific">Pseudonocardia lutea</name>
    <dbReference type="NCBI Taxonomy" id="2172015"/>
    <lineage>
        <taxon>Bacteria</taxon>
        <taxon>Bacillati</taxon>
        <taxon>Actinomycetota</taxon>
        <taxon>Actinomycetes</taxon>
        <taxon>Pseudonocardiales</taxon>
        <taxon>Pseudonocardiaceae</taxon>
        <taxon>Pseudonocardia</taxon>
    </lineage>
</organism>
<feature type="region of interest" description="Disordered" evidence="1">
    <location>
        <begin position="182"/>
        <end position="305"/>
    </location>
</feature>
<accession>A0ABW1I270</accession>
<feature type="compositionally biased region" description="Polar residues" evidence="1">
    <location>
        <begin position="284"/>
        <end position="294"/>
    </location>
</feature>
<feature type="transmembrane region" description="Helical" evidence="2">
    <location>
        <begin position="58"/>
        <end position="80"/>
    </location>
</feature>
<dbReference type="RefSeq" id="WP_379564849.1">
    <property type="nucleotide sequence ID" value="NZ_JBHSQK010000010.1"/>
</dbReference>
<evidence type="ECO:0000313" key="4">
    <source>
        <dbReference type="Proteomes" id="UP001596119"/>
    </source>
</evidence>
<reference evidence="4" key="1">
    <citation type="journal article" date="2019" name="Int. J. Syst. Evol. Microbiol.">
        <title>The Global Catalogue of Microorganisms (GCM) 10K type strain sequencing project: providing services to taxonomists for standard genome sequencing and annotation.</title>
        <authorList>
            <consortium name="The Broad Institute Genomics Platform"/>
            <consortium name="The Broad Institute Genome Sequencing Center for Infectious Disease"/>
            <person name="Wu L."/>
            <person name="Ma J."/>
        </authorList>
    </citation>
    <scope>NUCLEOTIDE SEQUENCE [LARGE SCALE GENOMIC DNA]</scope>
    <source>
        <strain evidence="4">CGMCC 4.7397</strain>
    </source>
</reference>
<feature type="region of interest" description="Disordered" evidence="1">
    <location>
        <begin position="131"/>
        <end position="156"/>
    </location>
</feature>
<keyword evidence="2" id="KW-0472">Membrane</keyword>
<proteinExistence type="predicted"/>
<evidence type="ECO:0000256" key="2">
    <source>
        <dbReference type="SAM" id="Phobius"/>
    </source>
</evidence>
<feature type="compositionally biased region" description="Basic residues" evidence="1">
    <location>
        <begin position="7"/>
        <end position="17"/>
    </location>
</feature>
<dbReference type="Proteomes" id="UP001596119">
    <property type="component" value="Unassembled WGS sequence"/>
</dbReference>
<evidence type="ECO:0000256" key="1">
    <source>
        <dbReference type="SAM" id="MobiDB-lite"/>
    </source>
</evidence>
<feature type="transmembrane region" description="Helical" evidence="2">
    <location>
        <begin position="155"/>
        <end position="173"/>
    </location>
</feature>
<feature type="compositionally biased region" description="Basic residues" evidence="1">
    <location>
        <begin position="39"/>
        <end position="53"/>
    </location>
</feature>
<keyword evidence="4" id="KW-1185">Reference proteome</keyword>
<keyword evidence="2" id="KW-1133">Transmembrane helix</keyword>
<feature type="region of interest" description="Disordered" evidence="1">
    <location>
        <begin position="1"/>
        <end position="54"/>
    </location>
</feature>
<feature type="transmembrane region" description="Helical" evidence="2">
    <location>
        <begin position="86"/>
        <end position="103"/>
    </location>
</feature>
<dbReference type="EMBL" id="JBHSQK010000010">
    <property type="protein sequence ID" value="MFC5947787.1"/>
    <property type="molecule type" value="Genomic_DNA"/>
</dbReference>